<feature type="transmembrane region" description="Helical" evidence="8">
    <location>
        <begin position="6"/>
        <end position="26"/>
    </location>
</feature>
<keyword evidence="5 8" id="KW-0812">Transmembrane</keyword>
<feature type="transmembrane region" description="Helical" evidence="8">
    <location>
        <begin position="227"/>
        <end position="248"/>
    </location>
</feature>
<accession>A0A1X6Z5I9</accession>
<name>A0A1X6Z5I9_9RHOB</name>
<feature type="transmembrane region" description="Helical" evidence="8">
    <location>
        <begin position="200"/>
        <end position="220"/>
    </location>
</feature>
<feature type="transmembrane region" description="Helical" evidence="8">
    <location>
        <begin position="94"/>
        <end position="114"/>
    </location>
</feature>
<evidence type="ECO:0000256" key="3">
    <source>
        <dbReference type="ARBA" id="ARBA00022448"/>
    </source>
</evidence>
<evidence type="ECO:0000256" key="6">
    <source>
        <dbReference type="ARBA" id="ARBA00022989"/>
    </source>
</evidence>
<sequence>MSALLNIILPVFLVLGAGYVATRTGLLKLSVAEGLMSYTQNAAFPCLLFLAVSTFDIGEQFHAPLLLSFYAGATACFFLGLFGARAIGRSPEDAVVIGFCCLFSNSMMLGVPITERAFGADALASNFAIISIHAPFCYTLGIIAMEMTRAGGQGLRIAALAQRILRQIFTNPLVIALMLGFIVNLSGLTVPGPMDDAMQIIARSALPAALFAVGGVLVQYKIEGDWRLIGMICVLALMVHPAITWGLGRAFALSEAAFRSAVLTACVAPGVNTYVFANLYDRAKRSAASALLISTGVCLFTSWFWLTMLP</sequence>
<dbReference type="Pfam" id="PF03547">
    <property type="entry name" value="Mem_trans"/>
    <property type="match status" value="1"/>
</dbReference>
<keyword evidence="3" id="KW-0813">Transport</keyword>
<reference evidence="9 10" key="1">
    <citation type="submission" date="2017-03" db="EMBL/GenBank/DDBJ databases">
        <authorList>
            <person name="Afonso C.L."/>
            <person name="Miller P.J."/>
            <person name="Scott M.A."/>
            <person name="Spackman E."/>
            <person name="Goraichik I."/>
            <person name="Dimitrov K.M."/>
            <person name="Suarez D.L."/>
            <person name="Swayne D.E."/>
        </authorList>
    </citation>
    <scope>NUCLEOTIDE SEQUENCE [LARGE SCALE GENOMIC DNA]</scope>
    <source>
        <strain evidence="9 10">CECT 7751</strain>
    </source>
</reference>
<dbReference type="Gene3D" id="1.20.1530.20">
    <property type="match status" value="2"/>
</dbReference>
<feature type="transmembrane region" description="Helical" evidence="8">
    <location>
        <begin position="61"/>
        <end position="82"/>
    </location>
</feature>
<dbReference type="Proteomes" id="UP000193963">
    <property type="component" value="Unassembled WGS sequence"/>
</dbReference>
<dbReference type="EMBL" id="FWFN01000003">
    <property type="protein sequence ID" value="SLN40949.1"/>
    <property type="molecule type" value="Genomic_DNA"/>
</dbReference>
<dbReference type="GO" id="GO:0005886">
    <property type="term" value="C:plasma membrane"/>
    <property type="evidence" value="ECO:0007669"/>
    <property type="project" value="UniProtKB-SubCell"/>
</dbReference>
<dbReference type="RefSeq" id="WP_085887731.1">
    <property type="nucleotide sequence ID" value="NZ_FWFN01000003.1"/>
</dbReference>
<evidence type="ECO:0000256" key="5">
    <source>
        <dbReference type="ARBA" id="ARBA00022692"/>
    </source>
</evidence>
<dbReference type="GO" id="GO:0055085">
    <property type="term" value="P:transmembrane transport"/>
    <property type="evidence" value="ECO:0007669"/>
    <property type="project" value="InterPro"/>
</dbReference>
<feature type="transmembrane region" description="Helical" evidence="8">
    <location>
        <begin position="260"/>
        <end position="280"/>
    </location>
</feature>
<dbReference type="InterPro" id="IPR038770">
    <property type="entry name" value="Na+/solute_symporter_sf"/>
</dbReference>
<feature type="transmembrane region" description="Helical" evidence="8">
    <location>
        <begin position="126"/>
        <end position="147"/>
    </location>
</feature>
<dbReference type="AlphaFoldDB" id="A0A1X6Z5I9"/>
<evidence type="ECO:0000256" key="4">
    <source>
        <dbReference type="ARBA" id="ARBA00022475"/>
    </source>
</evidence>
<organism evidence="9 10">
    <name type="scientific">Pseudooceanicola marinus</name>
    <dbReference type="NCBI Taxonomy" id="396013"/>
    <lineage>
        <taxon>Bacteria</taxon>
        <taxon>Pseudomonadati</taxon>
        <taxon>Pseudomonadota</taxon>
        <taxon>Alphaproteobacteria</taxon>
        <taxon>Rhodobacterales</taxon>
        <taxon>Paracoccaceae</taxon>
        <taxon>Pseudooceanicola</taxon>
    </lineage>
</organism>
<evidence type="ECO:0000256" key="8">
    <source>
        <dbReference type="SAM" id="Phobius"/>
    </source>
</evidence>
<evidence type="ECO:0000256" key="7">
    <source>
        <dbReference type="ARBA" id="ARBA00023136"/>
    </source>
</evidence>
<comment type="similarity">
    <text evidence="2">Belongs to the auxin efflux carrier (TC 2.A.69) family.</text>
</comment>
<evidence type="ECO:0000313" key="10">
    <source>
        <dbReference type="Proteomes" id="UP000193963"/>
    </source>
</evidence>
<comment type="subcellular location">
    <subcellularLocation>
        <location evidence="1">Cell membrane</location>
        <topology evidence="1">Multi-pass membrane protein</topology>
    </subcellularLocation>
</comment>
<keyword evidence="10" id="KW-1185">Reference proteome</keyword>
<keyword evidence="7 8" id="KW-0472">Membrane</keyword>
<feature type="transmembrane region" description="Helical" evidence="8">
    <location>
        <begin position="287"/>
        <end position="306"/>
    </location>
</feature>
<gene>
    <name evidence="9" type="ORF">PSM7751_01878</name>
</gene>
<evidence type="ECO:0000256" key="1">
    <source>
        <dbReference type="ARBA" id="ARBA00004651"/>
    </source>
</evidence>
<dbReference type="PANTHER" id="PTHR36838">
    <property type="entry name" value="AUXIN EFFLUX CARRIER FAMILY PROTEIN"/>
    <property type="match status" value="1"/>
</dbReference>
<evidence type="ECO:0000256" key="2">
    <source>
        <dbReference type="ARBA" id="ARBA00010145"/>
    </source>
</evidence>
<keyword evidence="4" id="KW-1003">Cell membrane</keyword>
<feature type="transmembrane region" description="Helical" evidence="8">
    <location>
        <begin position="168"/>
        <end position="188"/>
    </location>
</feature>
<dbReference type="PANTHER" id="PTHR36838:SF1">
    <property type="entry name" value="SLR1864 PROTEIN"/>
    <property type="match status" value="1"/>
</dbReference>
<protein>
    <submittedName>
        <fullName evidence="9">Putative transporter YfdV</fullName>
    </submittedName>
</protein>
<dbReference type="OrthoDB" id="9810457at2"/>
<keyword evidence="6 8" id="KW-1133">Transmembrane helix</keyword>
<evidence type="ECO:0000313" key="9">
    <source>
        <dbReference type="EMBL" id="SLN40949.1"/>
    </source>
</evidence>
<proteinExistence type="inferred from homology"/>
<dbReference type="InterPro" id="IPR004776">
    <property type="entry name" value="Mem_transp_PIN-like"/>
</dbReference>